<evidence type="ECO:0000313" key="4">
    <source>
        <dbReference type="EMBL" id="GAA0141119.1"/>
    </source>
</evidence>
<dbReference type="CDD" id="cd00167">
    <property type="entry name" value="SANT"/>
    <property type="match status" value="2"/>
</dbReference>
<dbReference type="Gene3D" id="1.10.10.60">
    <property type="entry name" value="Homeodomain-like"/>
    <property type="match status" value="1"/>
</dbReference>
<feature type="domain" description="SANT" evidence="3">
    <location>
        <begin position="1031"/>
        <end position="1077"/>
    </location>
</feature>
<evidence type="ECO:0000256" key="2">
    <source>
        <dbReference type="SAM" id="MobiDB-lite"/>
    </source>
</evidence>
<dbReference type="EMBL" id="BAABME010000251">
    <property type="protein sequence ID" value="GAA0141119.1"/>
    <property type="molecule type" value="Genomic_DNA"/>
</dbReference>
<comment type="caution">
    <text evidence="4">The sequence shown here is derived from an EMBL/GenBank/DDBJ whole genome shotgun (WGS) entry which is preliminary data.</text>
</comment>
<gene>
    <name evidence="4" type="ORF">LIER_02334</name>
</gene>
<proteinExistence type="predicted"/>
<dbReference type="PANTHER" id="PTHR47340:SF1">
    <property type="entry name" value="DUPLICATED HOMEODOMAIN-LIKE SUPERFAMILY PROTEIN"/>
    <property type="match status" value="1"/>
</dbReference>
<feature type="region of interest" description="Disordered" evidence="2">
    <location>
        <begin position="515"/>
        <end position="537"/>
    </location>
</feature>
<feature type="compositionally biased region" description="Polar residues" evidence="2">
    <location>
        <begin position="519"/>
        <end position="528"/>
    </location>
</feature>
<dbReference type="InterPro" id="IPR001005">
    <property type="entry name" value="SANT/Myb"/>
</dbReference>
<feature type="compositionally biased region" description="Polar residues" evidence="2">
    <location>
        <begin position="162"/>
        <end position="172"/>
    </location>
</feature>
<dbReference type="Gene3D" id="1.20.58.1880">
    <property type="match status" value="1"/>
</dbReference>
<feature type="domain" description="SANT" evidence="3">
    <location>
        <begin position="814"/>
        <end position="865"/>
    </location>
</feature>
<dbReference type="SUPFAM" id="SSF46689">
    <property type="entry name" value="Homeodomain-like"/>
    <property type="match status" value="2"/>
</dbReference>
<name>A0AAV3NP16_LITER</name>
<dbReference type="PANTHER" id="PTHR47340">
    <property type="entry name" value="DUPLICATED HOMEODOMAIN-LIKE SUPERFAMILY PROTEIN"/>
    <property type="match status" value="1"/>
</dbReference>
<evidence type="ECO:0000313" key="5">
    <source>
        <dbReference type="Proteomes" id="UP001454036"/>
    </source>
</evidence>
<feature type="region of interest" description="Disordered" evidence="2">
    <location>
        <begin position="260"/>
        <end position="291"/>
    </location>
</feature>
<evidence type="ECO:0000256" key="1">
    <source>
        <dbReference type="SAM" id="Coils"/>
    </source>
</evidence>
<organism evidence="4 5">
    <name type="scientific">Lithospermum erythrorhizon</name>
    <name type="common">Purple gromwell</name>
    <name type="synonym">Lithospermum officinale var. erythrorhizon</name>
    <dbReference type="NCBI Taxonomy" id="34254"/>
    <lineage>
        <taxon>Eukaryota</taxon>
        <taxon>Viridiplantae</taxon>
        <taxon>Streptophyta</taxon>
        <taxon>Embryophyta</taxon>
        <taxon>Tracheophyta</taxon>
        <taxon>Spermatophyta</taxon>
        <taxon>Magnoliopsida</taxon>
        <taxon>eudicotyledons</taxon>
        <taxon>Gunneridae</taxon>
        <taxon>Pentapetalae</taxon>
        <taxon>asterids</taxon>
        <taxon>lamiids</taxon>
        <taxon>Boraginales</taxon>
        <taxon>Boraginaceae</taxon>
        <taxon>Boraginoideae</taxon>
        <taxon>Lithospermeae</taxon>
        <taxon>Lithospermum</taxon>
    </lineage>
</organism>
<reference evidence="4 5" key="1">
    <citation type="submission" date="2024-01" db="EMBL/GenBank/DDBJ databases">
        <title>The complete chloroplast genome sequence of Lithospermum erythrorhizon: insights into the phylogenetic relationship among Boraginaceae species and the maternal lineages of purple gromwells.</title>
        <authorList>
            <person name="Okada T."/>
            <person name="Watanabe K."/>
        </authorList>
    </citation>
    <scope>NUCLEOTIDE SEQUENCE [LARGE SCALE GENOMIC DNA]</scope>
</reference>
<keyword evidence="5" id="KW-1185">Reference proteome</keyword>
<feature type="coiled-coil region" evidence="1">
    <location>
        <begin position="427"/>
        <end position="461"/>
    </location>
</feature>
<dbReference type="InterPro" id="IPR017884">
    <property type="entry name" value="SANT_dom"/>
</dbReference>
<dbReference type="SMART" id="SM00717">
    <property type="entry name" value="SANT"/>
    <property type="match status" value="2"/>
</dbReference>
<dbReference type="InterPro" id="IPR009057">
    <property type="entry name" value="Homeodomain-like_sf"/>
</dbReference>
<keyword evidence="1" id="KW-0175">Coiled coil</keyword>
<dbReference type="PROSITE" id="PS51293">
    <property type="entry name" value="SANT"/>
    <property type="match status" value="2"/>
</dbReference>
<accession>A0AAV3NP16</accession>
<evidence type="ECO:0000259" key="3">
    <source>
        <dbReference type="PROSITE" id="PS51293"/>
    </source>
</evidence>
<sequence>MPSEPYTWDRRDFRNHEGGGWGYCGPRWRENSFNHRYNNNNNNYSYGGGYNNYYGGGGGGGGSTRYAPYRAFSGHSKQGSRHLYPDEFRHGSMPSRPNEKMLEDGSCRPSGSWRYDRYSREYRGSSVQKDWKVHSSEITSRPYGSGRLNNTSDKSSADVMPSHNSSTPYSDSIKSRDQSLSKYQHENNGIFGSFGSTGQKLERDNSLNPISWKPLKWARSGSLSVRNSGISHSSSSKSMEPDISEMESMQKNVVPVLSPRRSGAATSSAGISNGAAEETNSPKKPRPGWGEGLAKYEKIKVESSDELGKNAAIICGSTLEPLHSCASNLSGKSPKCDMVSNYASPATPSSLSCSSSPAHLSFPWYRVIYLLFYFMPTDLEAKKLTKLDLTSISHLNSCIEELLQSDFPTVDSSFVKSTAVNKLLLLKNNISKAVETAETEIELLENELKTIISELERCDNHICASSSVPVACHSNPYEDHSGASKAVQRPAGLHVVVDSNVASNDDHLVVEDADVDSPGSATSNSIEVSLSKDVSPPEMLREIEDSEDPDLSMSNLEMEPEMDHLAKGKPDGVSSGGIDSELVTSVSSSNDSLDFCKEEFSHELVLPSKRDCKQLASEVIHKLLPSNGYNFDFSSVVESSCVQDGFVKERFLRKKYYYKVKEKIVSLKFKLLRHLWKEDMQILYLKKLRGKTQKKFDFSSWKLNNSYKKHFPSIRSRCSPTGKEPYASLYAPSPVAGCGSDLSRSTVPLSLSLAASAELLSYARRLLAEPQIKPLRSALKMPPMIIDRQEKMEPRFISYNGMVEDPIAVEKERSIFNPWSQEEKELLIDKLAEFGKDFTLISSFLELKTTTDCIEFYYKNHKSDAFKRAKNKPEFSKRSTIYMVSSRSIRNSEANAVSLDILGAASASDADINSWVEIQQKHTSKSLSVSGSCKMESGGDNLVDRSSSLCLENSEREAVAADVLAGICGSLSSEAMSSCITSSLDPGEGYPDQKYRRMRSSTRPPLTPDVTQNVVETYSDDSCVDMDTTYWTDEEKTLLIQAVSSYGKDFIMISRCVGTKTQNQCKVFFSKARKCLGLDKICSGTESQITDDDNRGRSDACFLETLGHDAMKVSIAPVKPDLNGAQQIVVGDAHTFTSKNSLPDDQGMVDNFELALDGCDGSRNSTEVVSNLYVAHGVGPANVENLPYLVETEDNALVFDGSHGNVSSTEVVSDLDVADDVGQPCPKNLPKVLETETRSRRLSAACRVLPDAKPDVESCSCESNLTANPLETKETCTSCSWHDEHLGVHLAGSAFMKQTLDLGVEEKPLVLEQSRSELVDPGSSITTTKHGKCLYDNALVVPEKMMDEQRMKYHRMDEHHFPRISLLDQMQSTCKVEQCPIAISTINEMSSDASCEWLIPEDANVAKYLDQDFHLQRCHSKKAVSSDADLAYVPHEGDPSGSQLHINKLSTNEDVKLFGQILSKTSQHKPNMSARLSEDCSSQHHSLASMKCSGNQQAVGVLSSHMKHGHNNIMHLDNLPPRNIGFRDQNRIPNGSSTLPESTILLARYPTAFSNYVPPSSKMEFPSLNTAKSVECSLNGVTTFSNKDVSANNGSSDLHMYQNQEVQSFPLGMRGRHDHLLAQMQRRNGFDVVPDVVPASGV</sequence>
<dbReference type="Pfam" id="PF00249">
    <property type="entry name" value="Myb_DNA-binding"/>
    <property type="match status" value="2"/>
</dbReference>
<feature type="region of interest" description="Disordered" evidence="2">
    <location>
        <begin position="138"/>
        <end position="178"/>
    </location>
</feature>
<protein>
    <recommendedName>
        <fullName evidence="3">SANT domain-containing protein</fullName>
    </recommendedName>
</protein>
<dbReference type="Proteomes" id="UP001454036">
    <property type="component" value="Unassembled WGS sequence"/>
</dbReference>